<evidence type="ECO:0000259" key="7">
    <source>
        <dbReference type="PROSITE" id="PS50110"/>
    </source>
</evidence>
<keyword evidence="9" id="KW-1185">Reference proteome</keyword>
<dbReference type="RefSeq" id="WP_185191371.1">
    <property type="nucleotide sequence ID" value="NZ_JACKXD010000001.1"/>
</dbReference>
<dbReference type="PANTHER" id="PTHR48111:SF1">
    <property type="entry name" value="TWO-COMPONENT RESPONSE REGULATOR ORR33"/>
    <property type="match status" value="1"/>
</dbReference>
<reference evidence="8 9" key="1">
    <citation type="submission" date="2020-08" db="EMBL/GenBank/DDBJ databases">
        <authorList>
            <person name="Seo M.-J."/>
        </authorList>
    </citation>
    <scope>NUCLEOTIDE SEQUENCE [LARGE SCALE GENOMIC DNA]</scope>
    <source>
        <strain evidence="8 9">MBLA0160</strain>
    </source>
</reference>
<dbReference type="InterPro" id="IPR013971">
    <property type="entry name" value="HalX_domain"/>
</dbReference>
<proteinExistence type="predicted"/>
<evidence type="ECO:0000256" key="4">
    <source>
        <dbReference type="ARBA" id="ARBA00023125"/>
    </source>
</evidence>
<keyword evidence="5" id="KW-0804">Transcription</keyword>
<evidence type="ECO:0000313" key="8">
    <source>
        <dbReference type="EMBL" id="MBB6644989.1"/>
    </source>
</evidence>
<dbReference type="InterPro" id="IPR001789">
    <property type="entry name" value="Sig_transdc_resp-reg_receiver"/>
</dbReference>
<evidence type="ECO:0000313" key="9">
    <source>
        <dbReference type="Proteomes" id="UP000546257"/>
    </source>
</evidence>
<sequence>MPYNIETVLLVEDETRLADQYAEILGTDYEVVTAYSGNEALDVVDESVDAVFLDRKMPGPSGGEVLARLRDRGYDCPVAMLTAVKPDWDIIEMGFDDYLLKPVDIHDLHDAVGRLEALGAIERETREYIRQNVKQASLEGEKDASALASSEEFEALTSDVSERSAELGDITAGLSQSETQLIIDTISRGLEAGRGDPPDGG</sequence>
<dbReference type="GO" id="GO:0032993">
    <property type="term" value="C:protein-DNA complex"/>
    <property type="evidence" value="ECO:0007669"/>
    <property type="project" value="TreeGrafter"/>
</dbReference>
<evidence type="ECO:0000256" key="5">
    <source>
        <dbReference type="ARBA" id="ARBA00023163"/>
    </source>
</evidence>
<dbReference type="PROSITE" id="PS50110">
    <property type="entry name" value="RESPONSE_REGULATORY"/>
    <property type="match status" value="1"/>
</dbReference>
<feature type="modified residue" description="4-aspartylphosphate" evidence="6">
    <location>
        <position position="54"/>
    </location>
</feature>
<dbReference type="SUPFAM" id="SSF52172">
    <property type="entry name" value="CheY-like"/>
    <property type="match status" value="1"/>
</dbReference>
<evidence type="ECO:0000256" key="3">
    <source>
        <dbReference type="ARBA" id="ARBA00023015"/>
    </source>
</evidence>
<organism evidence="8 9">
    <name type="scientific">Halobellus ruber</name>
    <dbReference type="NCBI Taxonomy" id="2761102"/>
    <lineage>
        <taxon>Archaea</taxon>
        <taxon>Methanobacteriati</taxon>
        <taxon>Methanobacteriota</taxon>
        <taxon>Stenosarchaea group</taxon>
        <taxon>Halobacteria</taxon>
        <taxon>Halobacteriales</taxon>
        <taxon>Haloferacaceae</taxon>
        <taxon>Halobellus</taxon>
    </lineage>
</organism>
<dbReference type="GO" id="GO:0000976">
    <property type="term" value="F:transcription cis-regulatory region binding"/>
    <property type="evidence" value="ECO:0007669"/>
    <property type="project" value="TreeGrafter"/>
</dbReference>
<keyword evidence="1 6" id="KW-0597">Phosphoprotein</keyword>
<dbReference type="InterPro" id="IPR039420">
    <property type="entry name" value="WalR-like"/>
</dbReference>
<dbReference type="EMBL" id="JACKXD010000001">
    <property type="protein sequence ID" value="MBB6644989.1"/>
    <property type="molecule type" value="Genomic_DNA"/>
</dbReference>
<dbReference type="Gene3D" id="3.40.50.2300">
    <property type="match status" value="1"/>
</dbReference>
<protein>
    <submittedName>
        <fullName evidence="8">Response regulator transcription factor</fullName>
    </submittedName>
</protein>
<dbReference type="Proteomes" id="UP000546257">
    <property type="component" value="Unassembled WGS sequence"/>
</dbReference>
<dbReference type="SMART" id="SM00448">
    <property type="entry name" value="REC"/>
    <property type="match status" value="1"/>
</dbReference>
<keyword evidence="3" id="KW-0805">Transcription regulation</keyword>
<dbReference type="GO" id="GO:0000156">
    <property type="term" value="F:phosphorelay response regulator activity"/>
    <property type="evidence" value="ECO:0007669"/>
    <property type="project" value="TreeGrafter"/>
</dbReference>
<evidence type="ECO:0000256" key="1">
    <source>
        <dbReference type="ARBA" id="ARBA00022553"/>
    </source>
</evidence>
<feature type="domain" description="Response regulatory" evidence="7">
    <location>
        <begin position="7"/>
        <end position="116"/>
    </location>
</feature>
<dbReference type="PANTHER" id="PTHR48111">
    <property type="entry name" value="REGULATOR OF RPOS"/>
    <property type="match status" value="1"/>
</dbReference>
<keyword evidence="4" id="KW-0238">DNA-binding</keyword>
<comment type="caution">
    <text evidence="8">The sequence shown here is derived from an EMBL/GenBank/DDBJ whole genome shotgun (WGS) entry which is preliminary data.</text>
</comment>
<name>A0A7J9SFU6_9EURY</name>
<keyword evidence="2" id="KW-0902">Two-component regulatory system</keyword>
<dbReference type="GO" id="GO:0005829">
    <property type="term" value="C:cytosol"/>
    <property type="evidence" value="ECO:0007669"/>
    <property type="project" value="TreeGrafter"/>
</dbReference>
<evidence type="ECO:0000256" key="2">
    <source>
        <dbReference type="ARBA" id="ARBA00023012"/>
    </source>
</evidence>
<accession>A0A7J9SFU6</accession>
<gene>
    <name evidence="8" type="ORF">H5V44_01515</name>
</gene>
<dbReference type="Pfam" id="PF08663">
    <property type="entry name" value="HalX"/>
    <property type="match status" value="1"/>
</dbReference>
<dbReference type="Pfam" id="PF00072">
    <property type="entry name" value="Response_reg"/>
    <property type="match status" value="1"/>
</dbReference>
<evidence type="ECO:0000256" key="6">
    <source>
        <dbReference type="PROSITE-ProRule" id="PRU00169"/>
    </source>
</evidence>
<dbReference type="InterPro" id="IPR011006">
    <property type="entry name" value="CheY-like_superfamily"/>
</dbReference>
<dbReference type="AlphaFoldDB" id="A0A7J9SFU6"/>
<dbReference type="GO" id="GO:0006355">
    <property type="term" value="P:regulation of DNA-templated transcription"/>
    <property type="evidence" value="ECO:0007669"/>
    <property type="project" value="TreeGrafter"/>
</dbReference>